<evidence type="ECO:0000256" key="2">
    <source>
        <dbReference type="ARBA" id="ARBA00011032"/>
    </source>
</evidence>
<dbReference type="InterPro" id="IPR036503">
    <property type="entry name" value="Ald_Fedxn_OxRdtase_N_sf"/>
</dbReference>
<dbReference type="InterPro" id="IPR036021">
    <property type="entry name" value="Tungsten_al_ferr_oxy-like_C"/>
</dbReference>
<evidence type="ECO:0000259" key="9">
    <source>
        <dbReference type="SMART" id="SM00790"/>
    </source>
</evidence>
<protein>
    <submittedName>
        <fullName evidence="10">Aldehyde:ferredoxin oxidoreductase</fullName>
    </submittedName>
</protein>
<dbReference type="GO" id="GO:0046872">
    <property type="term" value="F:metal ion binding"/>
    <property type="evidence" value="ECO:0007669"/>
    <property type="project" value="UniProtKB-KW"/>
</dbReference>
<evidence type="ECO:0000313" key="11">
    <source>
        <dbReference type="Proteomes" id="UP000070184"/>
    </source>
</evidence>
<keyword evidence="4" id="KW-0479">Metal-binding</keyword>
<sequence length="604" mass="67886">MGWNNSFLRIDLNDRSYETEEYSEKFAKKYIGGRGFASKILWDELGSGIDPFSQKNKLVLAAGPLTGLPIPSSGKLVIASKSPLTYGYGDGNIGGRAGVELRRTGHDMVVFEGIAEKPLHVNISDEDVEFKDAGELWGKDTFEREDILYEKLGSQIGTLLIGKAGENLVRFATVLSMKGRAGGRTGMGAVMGSKKIAAITFDGNKKLPSQDEEKIKKLGKEGYKEITQKDGYDFWRRQGTMVAVRLCDSNSILPTKNFGEGVFEDVDSLDGFSMERFKVDRRGCAKCNMLCGNVVEDEEGEEVEVDYENIALLGPNLGIGGIKKVSVLNKLCDQYGLDTISAGSAIAFAMEASEKGIIDEDLEFGDYEGAKELLKKIAFREDIGDILAEGVKRASEKWGGGSEKWAMHIKGLEITGYDCHTLPGMALAFGTAAIGAHHKESWMISREIESDRNSYDIEKVKQVIDDQRKRGGAFECFTTCRLPWIEVDFDLNWYEKFFKATTGVEMTWDEFHEVGDRIYSLIRAFFVREFGEEWSREMDVPPDRWFEDPITKGDFEGRTLDREEYNEMLSKYYRERCWNEEGVPTEETLKDLGLDFTIQELSKY</sequence>
<dbReference type="SMART" id="SM00790">
    <property type="entry name" value="AFOR_N"/>
    <property type="match status" value="1"/>
</dbReference>
<evidence type="ECO:0000256" key="6">
    <source>
        <dbReference type="ARBA" id="ARBA00023004"/>
    </source>
</evidence>
<dbReference type="AlphaFoldDB" id="A0A133U8H8"/>
<dbReference type="InterPro" id="IPR013984">
    <property type="entry name" value="Ald_Fedxn_OxRdtase_dom2"/>
</dbReference>
<dbReference type="Pfam" id="PF01314">
    <property type="entry name" value="AFOR_C"/>
    <property type="match status" value="1"/>
</dbReference>
<dbReference type="Gene3D" id="3.60.9.10">
    <property type="entry name" value="Aldehyde ferredoxin oxidoreductase, N-terminal domain"/>
    <property type="match status" value="1"/>
</dbReference>
<dbReference type="InterPro" id="IPR013983">
    <property type="entry name" value="Ald_Fedxn_OxRdtase_N"/>
</dbReference>
<comment type="cofactor">
    <cofactor evidence="1">
        <name>[4Fe-4S] cluster</name>
        <dbReference type="ChEBI" id="CHEBI:49883"/>
    </cofactor>
</comment>
<dbReference type="InterPro" id="IPR001203">
    <property type="entry name" value="OxRdtase_Ald_Fedxn_C"/>
</dbReference>
<comment type="cofactor">
    <cofactor evidence="8">
        <name>tungstopterin</name>
        <dbReference type="ChEBI" id="CHEBI:30402"/>
    </cofactor>
</comment>
<reference evidence="10 11" key="1">
    <citation type="journal article" date="2016" name="Sci. Rep.">
        <title>Metabolic traits of an uncultured archaeal lineage -MSBL1- from brine pools of the Red Sea.</title>
        <authorList>
            <person name="Mwirichia R."/>
            <person name="Alam I."/>
            <person name="Rashid M."/>
            <person name="Vinu M."/>
            <person name="Ba-Alawi W."/>
            <person name="Anthony Kamau A."/>
            <person name="Kamanda Ngugi D."/>
            <person name="Goker M."/>
            <person name="Klenk H.P."/>
            <person name="Bajic V."/>
            <person name="Stingl U."/>
        </authorList>
    </citation>
    <scope>NUCLEOTIDE SEQUENCE [LARGE SCALE GENOMIC DNA]</scope>
    <source>
        <strain evidence="10">SCGC-AAA259B11</strain>
    </source>
</reference>
<comment type="caution">
    <text evidence="10">The sequence shown here is derived from an EMBL/GenBank/DDBJ whole genome shotgun (WGS) entry which is preliminary data.</text>
</comment>
<dbReference type="PANTHER" id="PTHR30038:SF5">
    <property type="entry name" value="ALDEHYDE FERREDOXIN OXIDOREDUCTASE"/>
    <property type="match status" value="1"/>
</dbReference>
<dbReference type="GO" id="GO:0016625">
    <property type="term" value="F:oxidoreductase activity, acting on the aldehyde or oxo group of donors, iron-sulfur protein as acceptor"/>
    <property type="evidence" value="ECO:0007669"/>
    <property type="project" value="InterPro"/>
</dbReference>
<keyword evidence="3" id="KW-0004">4Fe-4S</keyword>
<evidence type="ECO:0000313" key="10">
    <source>
        <dbReference type="EMBL" id="KXA90494.1"/>
    </source>
</evidence>
<name>A0A133U8H8_9EURY</name>
<dbReference type="SUPFAM" id="SSF56228">
    <property type="entry name" value="Aldehyde ferredoxin oxidoreductase, N-terminal domain"/>
    <property type="match status" value="1"/>
</dbReference>
<evidence type="ECO:0000256" key="7">
    <source>
        <dbReference type="ARBA" id="ARBA00023014"/>
    </source>
</evidence>
<evidence type="ECO:0000256" key="3">
    <source>
        <dbReference type="ARBA" id="ARBA00022485"/>
    </source>
</evidence>
<evidence type="ECO:0000256" key="8">
    <source>
        <dbReference type="ARBA" id="ARBA00049934"/>
    </source>
</evidence>
<comment type="similarity">
    <text evidence="2">Belongs to the AOR/FOR family.</text>
</comment>
<dbReference type="Gene3D" id="1.10.599.10">
    <property type="entry name" value="Aldehyde Ferredoxin Oxidoreductase Protein, subunit A, domain 3"/>
    <property type="match status" value="1"/>
</dbReference>
<gene>
    <name evidence="10" type="ORF">AKJ61_00585</name>
</gene>
<keyword evidence="11" id="KW-1185">Reference proteome</keyword>
<dbReference type="Pfam" id="PF02730">
    <property type="entry name" value="AFOR_N"/>
    <property type="match status" value="1"/>
</dbReference>
<evidence type="ECO:0000256" key="4">
    <source>
        <dbReference type="ARBA" id="ARBA00022723"/>
    </source>
</evidence>
<dbReference type="GO" id="GO:0051539">
    <property type="term" value="F:4 iron, 4 sulfur cluster binding"/>
    <property type="evidence" value="ECO:0007669"/>
    <property type="project" value="UniProtKB-KW"/>
</dbReference>
<dbReference type="EMBL" id="LHXK01000004">
    <property type="protein sequence ID" value="KXA90494.1"/>
    <property type="molecule type" value="Genomic_DNA"/>
</dbReference>
<proteinExistence type="inferred from homology"/>
<feature type="domain" description="Aldehyde ferredoxin oxidoreductase N-terminal" evidence="9">
    <location>
        <begin position="3"/>
        <end position="205"/>
    </location>
</feature>
<dbReference type="Gene3D" id="1.10.569.10">
    <property type="entry name" value="Aldehyde Ferredoxin Oxidoreductase Protein, subunit A, domain 2"/>
    <property type="match status" value="1"/>
</dbReference>
<evidence type="ECO:0000256" key="5">
    <source>
        <dbReference type="ARBA" id="ARBA00023002"/>
    </source>
</evidence>
<evidence type="ECO:0000256" key="1">
    <source>
        <dbReference type="ARBA" id="ARBA00001966"/>
    </source>
</evidence>
<dbReference type="InterPro" id="IPR051919">
    <property type="entry name" value="W-dependent_AOR"/>
</dbReference>
<keyword evidence="5" id="KW-0560">Oxidoreductase</keyword>
<organism evidence="10 11">
    <name type="scientific">candidate division MSBL1 archaeon SCGC-AAA259B11</name>
    <dbReference type="NCBI Taxonomy" id="1698260"/>
    <lineage>
        <taxon>Archaea</taxon>
        <taxon>Methanobacteriati</taxon>
        <taxon>Methanobacteriota</taxon>
        <taxon>candidate division MSBL1</taxon>
    </lineage>
</organism>
<dbReference type="Proteomes" id="UP000070184">
    <property type="component" value="Unassembled WGS sequence"/>
</dbReference>
<accession>A0A133U8H8</accession>
<keyword evidence="7" id="KW-0411">Iron-sulfur</keyword>
<dbReference type="GO" id="GO:0009055">
    <property type="term" value="F:electron transfer activity"/>
    <property type="evidence" value="ECO:0007669"/>
    <property type="project" value="InterPro"/>
</dbReference>
<dbReference type="SUPFAM" id="SSF48310">
    <property type="entry name" value="Aldehyde ferredoxin oxidoreductase, C-terminal domains"/>
    <property type="match status" value="1"/>
</dbReference>
<keyword evidence="6" id="KW-0408">Iron</keyword>
<dbReference type="PANTHER" id="PTHR30038">
    <property type="entry name" value="ALDEHYDE FERREDOXIN OXIDOREDUCTASE"/>
    <property type="match status" value="1"/>
</dbReference>
<dbReference type="InterPro" id="IPR013985">
    <property type="entry name" value="Ald_Fedxn_OxRdtase_dom3"/>
</dbReference>